<dbReference type="STRING" id="135651.G0ML41"/>
<evidence type="ECO:0000256" key="5">
    <source>
        <dbReference type="RuleBase" id="RU000304"/>
    </source>
</evidence>
<dbReference type="InterPro" id="IPR011009">
    <property type="entry name" value="Kinase-like_dom_sf"/>
</dbReference>
<keyword evidence="5" id="KW-0808">Transferase</keyword>
<dbReference type="InterPro" id="IPR000719">
    <property type="entry name" value="Prot_kinase_dom"/>
</dbReference>
<dbReference type="PROSITE" id="PS00107">
    <property type="entry name" value="PROTEIN_KINASE_ATP"/>
    <property type="match status" value="1"/>
</dbReference>
<keyword evidence="8" id="KW-1185">Reference proteome</keyword>
<dbReference type="PROSITE" id="PS00108">
    <property type="entry name" value="PROTEIN_KINASE_ST"/>
    <property type="match status" value="1"/>
</dbReference>
<dbReference type="Pfam" id="PF00069">
    <property type="entry name" value="Pkinase"/>
    <property type="match status" value="1"/>
</dbReference>
<dbReference type="SUPFAM" id="SSF56112">
    <property type="entry name" value="Protein kinase-like (PK-like)"/>
    <property type="match status" value="1"/>
</dbReference>
<dbReference type="PANTHER" id="PTHR11909">
    <property type="entry name" value="CASEIN KINASE-RELATED"/>
    <property type="match status" value="1"/>
</dbReference>
<evidence type="ECO:0000313" key="7">
    <source>
        <dbReference type="EMBL" id="EGT34689.1"/>
    </source>
</evidence>
<dbReference type="GO" id="GO:0005524">
    <property type="term" value="F:ATP binding"/>
    <property type="evidence" value="ECO:0007669"/>
    <property type="project" value="UniProtKB-UniRule"/>
</dbReference>
<keyword evidence="5" id="KW-0723">Serine/threonine-protein kinase</keyword>
<comment type="similarity">
    <text evidence="5">Belongs to the protein kinase superfamily.</text>
</comment>
<evidence type="ECO:0000256" key="1">
    <source>
        <dbReference type="ARBA" id="ARBA00012513"/>
    </source>
</evidence>
<name>G0ML41_CAEBE</name>
<accession>G0ML41</accession>
<sequence>MNQVSFPLPKTQTIQLFTQLNCQQKAEYYQQERGKLAAPFLENGMIIGMKRTFRIEKMVGGGGFGQIYSAIDSESKLVVAVKVERKSQDSGRIVLELNILVQLSHSPHVPKVYYSGEVGAYNYIVMQLLGQNIGDLRKLQKSRSFSVLTTARVGVQCLEGLRQIHALGYIHRDIKPSNICVGIGEHKRILYIVDFGMARRILTSDGKFRPERVYASFRGTTRYVSVAAHERKEQGFVDDIWSLFFSLLELAEGLPWRSIVDQDQVLSCKRQMLKNFQSRKMGRNFELFPHILENTGRTEHPDYDRLIGILRSCCENFNELTEFEWDDHDEQYH</sequence>
<keyword evidence="2 4" id="KW-0547">Nucleotide-binding</keyword>
<dbReference type="HOGENOM" id="CLU_019279_2_5_1"/>
<dbReference type="OMA" id="MARQYRF"/>
<proteinExistence type="inferred from homology"/>
<dbReference type="OrthoDB" id="5979581at2759"/>
<dbReference type="PROSITE" id="PS50011">
    <property type="entry name" value="PROTEIN_KINASE_DOM"/>
    <property type="match status" value="1"/>
</dbReference>
<dbReference type="EC" id="2.7.11.1" evidence="1"/>
<reference evidence="8" key="1">
    <citation type="submission" date="2011-07" db="EMBL/GenBank/DDBJ databases">
        <authorList>
            <consortium name="Caenorhabditis brenneri Sequencing and Analysis Consortium"/>
            <person name="Wilson R.K."/>
        </authorList>
    </citation>
    <scope>NUCLEOTIDE SEQUENCE [LARGE SCALE GENOMIC DNA]</scope>
    <source>
        <strain evidence="8">PB2801</strain>
    </source>
</reference>
<dbReference type="eggNOG" id="KOG1164">
    <property type="taxonomic scope" value="Eukaryota"/>
</dbReference>
<protein>
    <recommendedName>
        <fullName evidence="1">non-specific serine/threonine protein kinase</fullName>
        <ecNumber evidence="1">2.7.11.1</ecNumber>
    </recommendedName>
</protein>
<dbReference type="InterPro" id="IPR017441">
    <property type="entry name" value="Protein_kinase_ATP_BS"/>
</dbReference>
<dbReference type="InterPro" id="IPR050235">
    <property type="entry name" value="CK1_Ser-Thr_kinase"/>
</dbReference>
<dbReference type="FunCoup" id="G0ML41">
    <property type="interactions" value="114"/>
</dbReference>
<dbReference type="InterPro" id="IPR008271">
    <property type="entry name" value="Ser/Thr_kinase_AS"/>
</dbReference>
<dbReference type="Gene3D" id="1.10.510.10">
    <property type="entry name" value="Transferase(Phosphotransferase) domain 1"/>
    <property type="match status" value="1"/>
</dbReference>
<dbReference type="SMART" id="SM00220">
    <property type="entry name" value="S_TKc"/>
    <property type="match status" value="1"/>
</dbReference>
<gene>
    <name evidence="7" type="ORF">CAEBREN_00433</name>
</gene>
<dbReference type="AlphaFoldDB" id="G0ML41"/>
<dbReference type="EMBL" id="GL379799">
    <property type="protein sequence ID" value="EGT34689.1"/>
    <property type="molecule type" value="Genomic_DNA"/>
</dbReference>
<feature type="domain" description="Protein kinase" evidence="6">
    <location>
        <begin position="53"/>
        <end position="333"/>
    </location>
</feature>
<keyword evidence="3 4" id="KW-0067">ATP-binding</keyword>
<dbReference type="GO" id="GO:0004674">
    <property type="term" value="F:protein serine/threonine kinase activity"/>
    <property type="evidence" value="ECO:0007669"/>
    <property type="project" value="UniProtKB-KW"/>
</dbReference>
<feature type="binding site" evidence="4">
    <location>
        <position position="82"/>
    </location>
    <ligand>
        <name>ATP</name>
        <dbReference type="ChEBI" id="CHEBI:30616"/>
    </ligand>
</feature>
<organism evidence="8">
    <name type="scientific">Caenorhabditis brenneri</name>
    <name type="common">Nematode worm</name>
    <dbReference type="NCBI Taxonomy" id="135651"/>
    <lineage>
        <taxon>Eukaryota</taxon>
        <taxon>Metazoa</taxon>
        <taxon>Ecdysozoa</taxon>
        <taxon>Nematoda</taxon>
        <taxon>Chromadorea</taxon>
        <taxon>Rhabditida</taxon>
        <taxon>Rhabditina</taxon>
        <taxon>Rhabditomorpha</taxon>
        <taxon>Rhabditoidea</taxon>
        <taxon>Rhabditidae</taxon>
        <taxon>Peloderinae</taxon>
        <taxon>Caenorhabditis</taxon>
    </lineage>
</organism>
<evidence type="ECO:0000259" key="6">
    <source>
        <dbReference type="PROSITE" id="PS50011"/>
    </source>
</evidence>
<evidence type="ECO:0000313" key="8">
    <source>
        <dbReference type="Proteomes" id="UP000008068"/>
    </source>
</evidence>
<dbReference type="Proteomes" id="UP000008068">
    <property type="component" value="Unassembled WGS sequence"/>
</dbReference>
<evidence type="ECO:0000256" key="2">
    <source>
        <dbReference type="ARBA" id="ARBA00022741"/>
    </source>
</evidence>
<keyword evidence="5" id="KW-0418">Kinase</keyword>
<evidence type="ECO:0000256" key="4">
    <source>
        <dbReference type="PROSITE-ProRule" id="PRU10141"/>
    </source>
</evidence>
<evidence type="ECO:0000256" key="3">
    <source>
        <dbReference type="ARBA" id="ARBA00022840"/>
    </source>
</evidence>
<dbReference type="InParanoid" id="G0ML41"/>